<organism evidence="9 10">
    <name type="scientific">Teichococcus deserti</name>
    <dbReference type="NCBI Taxonomy" id="1817963"/>
    <lineage>
        <taxon>Bacteria</taxon>
        <taxon>Pseudomonadati</taxon>
        <taxon>Pseudomonadota</taxon>
        <taxon>Alphaproteobacteria</taxon>
        <taxon>Acetobacterales</taxon>
        <taxon>Roseomonadaceae</taxon>
        <taxon>Roseomonas</taxon>
    </lineage>
</organism>
<comment type="caution">
    <text evidence="9">The sequence shown here is derived from an EMBL/GenBank/DDBJ whole genome shotgun (WGS) entry which is preliminary data.</text>
</comment>
<dbReference type="CDD" id="cd08071">
    <property type="entry name" value="MPN_DUF2466"/>
    <property type="match status" value="1"/>
</dbReference>
<dbReference type="Gene3D" id="3.40.140.10">
    <property type="entry name" value="Cytidine Deaminase, domain 2"/>
    <property type="match status" value="1"/>
</dbReference>
<feature type="domain" description="MPN" evidence="8">
    <location>
        <begin position="111"/>
        <end position="233"/>
    </location>
</feature>
<dbReference type="PROSITE" id="PS50249">
    <property type="entry name" value="MPN"/>
    <property type="match status" value="1"/>
</dbReference>
<dbReference type="AlphaFoldDB" id="A0A1V2H7X3"/>
<comment type="similarity">
    <text evidence="6">Belongs to the UPF0758 family.</text>
</comment>
<keyword evidence="1" id="KW-0645">Protease</keyword>
<dbReference type="SUPFAM" id="SSF102712">
    <property type="entry name" value="JAB1/MPN domain"/>
    <property type="match status" value="1"/>
</dbReference>
<dbReference type="GO" id="GO:0006508">
    <property type="term" value="P:proteolysis"/>
    <property type="evidence" value="ECO:0007669"/>
    <property type="project" value="UniProtKB-KW"/>
</dbReference>
<dbReference type="InterPro" id="IPR037518">
    <property type="entry name" value="MPN"/>
</dbReference>
<dbReference type="InterPro" id="IPR025657">
    <property type="entry name" value="RadC_JAB"/>
</dbReference>
<dbReference type="Pfam" id="PF04002">
    <property type="entry name" value="RadC"/>
    <property type="match status" value="1"/>
</dbReference>
<accession>A0A1V2H7X3</accession>
<dbReference type="PANTHER" id="PTHR30471:SF3">
    <property type="entry name" value="UPF0758 PROTEIN YEES-RELATED"/>
    <property type="match status" value="1"/>
</dbReference>
<evidence type="ECO:0000256" key="5">
    <source>
        <dbReference type="ARBA" id="ARBA00023049"/>
    </source>
</evidence>
<evidence type="ECO:0000259" key="8">
    <source>
        <dbReference type="PROSITE" id="PS50249"/>
    </source>
</evidence>
<evidence type="ECO:0000313" key="10">
    <source>
        <dbReference type="Proteomes" id="UP000188879"/>
    </source>
</evidence>
<gene>
    <name evidence="9" type="ORF">BKE38_02045</name>
</gene>
<dbReference type="OrthoDB" id="9804482at2"/>
<evidence type="ECO:0000313" key="9">
    <source>
        <dbReference type="EMBL" id="ONG58782.1"/>
    </source>
</evidence>
<keyword evidence="2" id="KW-0479">Metal-binding</keyword>
<keyword evidence="10" id="KW-1185">Reference proteome</keyword>
<sequence length="233" mass="25752">MRGAGPMPFPTTGPQGHRGRMRSRLLERGPGGLADYEVLEMLLFLAFKQGDTKPLAKSLINRYGSFARVMTAPQQELLDTPGLGEHSVTAIKLVQDAAIRLSRAELAEQPVLNNWDRLMDYLTAALSRETVEQFRVLFLDSRNRLLADEAQARGTVNHTPVYPREVIKRALELHATALILVHNHPSGDPAPSRADIAMTAEIRSAGELLAVVVHDHIIVGNGRQLSFRREGLL</sequence>
<dbReference type="GO" id="GO:0046872">
    <property type="term" value="F:metal ion binding"/>
    <property type="evidence" value="ECO:0007669"/>
    <property type="project" value="UniProtKB-KW"/>
</dbReference>
<keyword evidence="4" id="KW-0862">Zinc</keyword>
<evidence type="ECO:0000256" key="7">
    <source>
        <dbReference type="SAM" id="MobiDB-lite"/>
    </source>
</evidence>
<dbReference type="GO" id="GO:0008237">
    <property type="term" value="F:metallopeptidase activity"/>
    <property type="evidence" value="ECO:0007669"/>
    <property type="project" value="UniProtKB-KW"/>
</dbReference>
<dbReference type="SUPFAM" id="SSF47781">
    <property type="entry name" value="RuvA domain 2-like"/>
    <property type="match status" value="1"/>
</dbReference>
<keyword evidence="3" id="KW-0378">Hydrolase</keyword>
<evidence type="ECO:0000256" key="4">
    <source>
        <dbReference type="ARBA" id="ARBA00022833"/>
    </source>
</evidence>
<protein>
    <recommendedName>
        <fullName evidence="8">MPN domain-containing protein</fullName>
    </recommendedName>
</protein>
<dbReference type="Proteomes" id="UP000188879">
    <property type="component" value="Unassembled WGS sequence"/>
</dbReference>
<dbReference type="Gene3D" id="1.10.150.20">
    <property type="entry name" value="5' to 3' exonuclease, C-terminal subdomain"/>
    <property type="match status" value="1"/>
</dbReference>
<evidence type="ECO:0000256" key="2">
    <source>
        <dbReference type="ARBA" id="ARBA00022723"/>
    </source>
</evidence>
<dbReference type="EMBL" id="MLCO01000013">
    <property type="protein sequence ID" value="ONG58782.1"/>
    <property type="molecule type" value="Genomic_DNA"/>
</dbReference>
<keyword evidence="5" id="KW-0482">Metalloprotease</keyword>
<dbReference type="InterPro" id="IPR001405">
    <property type="entry name" value="UPF0758"/>
</dbReference>
<proteinExistence type="inferred from homology"/>
<evidence type="ECO:0000256" key="3">
    <source>
        <dbReference type="ARBA" id="ARBA00022801"/>
    </source>
</evidence>
<reference evidence="9 10" key="1">
    <citation type="submission" date="2016-10" db="EMBL/GenBank/DDBJ databases">
        <title>Draft Genome sequence of Roseomonas sp. strain M3.</title>
        <authorList>
            <person name="Subhash Y."/>
            <person name="Lee S."/>
        </authorList>
    </citation>
    <scope>NUCLEOTIDE SEQUENCE [LARGE SCALE GENOMIC DNA]</scope>
    <source>
        <strain evidence="9 10">M3</strain>
    </source>
</reference>
<dbReference type="InterPro" id="IPR010994">
    <property type="entry name" value="RuvA_2-like"/>
</dbReference>
<evidence type="ECO:0000256" key="1">
    <source>
        <dbReference type="ARBA" id="ARBA00022670"/>
    </source>
</evidence>
<dbReference type="NCBIfam" id="NF000642">
    <property type="entry name" value="PRK00024.1"/>
    <property type="match status" value="1"/>
</dbReference>
<feature type="region of interest" description="Disordered" evidence="7">
    <location>
        <begin position="1"/>
        <end position="21"/>
    </location>
</feature>
<dbReference type="NCBIfam" id="TIGR00608">
    <property type="entry name" value="radc"/>
    <property type="match status" value="1"/>
</dbReference>
<dbReference type="InterPro" id="IPR020891">
    <property type="entry name" value="UPF0758_CS"/>
</dbReference>
<dbReference type="PANTHER" id="PTHR30471">
    <property type="entry name" value="DNA REPAIR PROTEIN RADC"/>
    <property type="match status" value="1"/>
</dbReference>
<evidence type="ECO:0000256" key="6">
    <source>
        <dbReference type="RuleBase" id="RU003797"/>
    </source>
</evidence>
<dbReference type="PROSITE" id="PS01302">
    <property type="entry name" value="UPF0758"/>
    <property type="match status" value="1"/>
</dbReference>
<name>A0A1V2H7X3_9PROT</name>